<dbReference type="Proteomes" id="UP001198893">
    <property type="component" value="Unassembled WGS sequence"/>
</dbReference>
<protein>
    <recommendedName>
        <fullName evidence="3">Flagellar hook-associated protein 2 C-terminal domain-containing protein</fullName>
    </recommendedName>
</protein>
<dbReference type="EMBL" id="JAJEQW010000006">
    <property type="protein sequence ID" value="MCC2242099.1"/>
    <property type="molecule type" value="Genomic_DNA"/>
</dbReference>
<accession>A0AAW4WC62</accession>
<name>A0AAW4WC62_9FIRM</name>
<dbReference type="AlphaFoldDB" id="A0AAW4WC62"/>
<evidence type="ECO:0000313" key="1">
    <source>
        <dbReference type="EMBL" id="MCC2242099.1"/>
    </source>
</evidence>
<sequence length="220" mass="23525">MIRVTGNNSLLMSSLNTDTDNDTKVVDLLKKSSETEKSSKITGKKSEEYDSVKKSASSLKASAAVLSETGEDSIFAKAEESGDYSDLISLIERFTGDYNSLLESLSDLDTDKSANYSKELKSIISGQSEALQKVGITVDSNGKLVIDEETLKNADKKELKDLFQGENSVAGKVADKSIYIGANAAADQYVDSCANYTAGGTSAEYVQMANLIGSYLDSLS</sequence>
<dbReference type="RefSeq" id="WP_227710072.1">
    <property type="nucleotide sequence ID" value="NZ_JAJEQW010000006.1"/>
</dbReference>
<gene>
    <name evidence="1" type="ORF">LKD47_07265</name>
</gene>
<evidence type="ECO:0000313" key="2">
    <source>
        <dbReference type="Proteomes" id="UP001198893"/>
    </source>
</evidence>
<comment type="caution">
    <text evidence="1">The sequence shown here is derived from an EMBL/GenBank/DDBJ whole genome shotgun (WGS) entry which is preliminary data.</text>
</comment>
<reference evidence="1" key="1">
    <citation type="submission" date="2021-10" db="EMBL/GenBank/DDBJ databases">
        <title>Anaerobic single-cell dispensing facilitates the cultivation of human gut bacteria.</title>
        <authorList>
            <person name="Afrizal A."/>
        </authorList>
    </citation>
    <scope>NUCLEOTIDE SEQUENCE</scope>
    <source>
        <strain evidence="1">CLA-AA-H204</strain>
    </source>
</reference>
<proteinExistence type="predicted"/>
<organism evidence="1 2">
    <name type="scientific">Roseburia amylophila</name>
    <dbReference type="NCBI Taxonomy" id="2981794"/>
    <lineage>
        <taxon>Bacteria</taxon>
        <taxon>Bacillati</taxon>
        <taxon>Bacillota</taxon>
        <taxon>Clostridia</taxon>
        <taxon>Lachnospirales</taxon>
        <taxon>Lachnospiraceae</taxon>
        <taxon>Roseburia</taxon>
    </lineage>
</organism>
<evidence type="ECO:0008006" key="3">
    <source>
        <dbReference type="Google" id="ProtNLM"/>
    </source>
</evidence>